<protein>
    <submittedName>
        <fullName evidence="3">Glycosyltransferase</fullName>
    </submittedName>
</protein>
<dbReference type="Pfam" id="PF13439">
    <property type="entry name" value="Glyco_transf_4"/>
    <property type="match status" value="1"/>
</dbReference>
<dbReference type="InterPro" id="IPR028098">
    <property type="entry name" value="Glyco_trans_4-like_N"/>
</dbReference>
<keyword evidence="4" id="KW-1185">Reference proteome</keyword>
<evidence type="ECO:0000313" key="4">
    <source>
        <dbReference type="Proteomes" id="UP000287908"/>
    </source>
</evidence>
<dbReference type="OrthoDB" id="9768937at2"/>
<evidence type="ECO:0000259" key="2">
    <source>
        <dbReference type="Pfam" id="PF13439"/>
    </source>
</evidence>
<dbReference type="GO" id="GO:0016757">
    <property type="term" value="F:glycosyltransferase activity"/>
    <property type="evidence" value="ECO:0007669"/>
    <property type="project" value="InterPro"/>
</dbReference>
<sequence length="345" mass="39074">MHNLYPQVEPILVLRKKAHMPTAKVEHLKQMGVRVHIVNNWSHITTIMALIRLCLQLRPDIFVAHGFSEHIWGRIAAIIAKVPHIVQVEHNTRERYTRLRLALSRWLNRYTDALVGCSEGVRQVLLKRGYPQAKCIAISNGINTRPFVETPAPLVERKRQIIMISRIAKQKDHATLIRAVAQLKSAGIELPLLLVGKGKSKITKQLTELTQALGVDSLVQFCGYRSDVPKLLNESRIFVQCTHYEGMPLTLIEAMAAGCAVIGSEVPGVQETIEENFNGLLHRHASADDLAQKIKRLLDNDDFAQQLAVRAREQALSEYSQEQMNHRYYQLFQQLISHNGNPNAF</sequence>
<dbReference type="SUPFAM" id="SSF53756">
    <property type="entry name" value="UDP-Glycosyltransferase/glycogen phosphorylase"/>
    <property type="match status" value="1"/>
</dbReference>
<feature type="domain" description="Glycosyl transferase family 1" evidence="1">
    <location>
        <begin position="154"/>
        <end position="313"/>
    </location>
</feature>
<gene>
    <name evidence="3" type="ORF">CWI81_06680</name>
</gene>
<evidence type="ECO:0000313" key="3">
    <source>
        <dbReference type="EMBL" id="RUO76278.1"/>
    </source>
</evidence>
<proteinExistence type="predicted"/>
<feature type="domain" description="Glycosyltransferase subfamily 4-like N-terminal" evidence="2">
    <location>
        <begin position="43"/>
        <end position="144"/>
    </location>
</feature>
<accession>A0A432ZEA0</accession>
<dbReference type="InterPro" id="IPR001296">
    <property type="entry name" value="Glyco_trans_1"/>
</dbReference>
<dbReference type="PANTHER" id="PTHR12526:SF630">
    <property type="entry name" value="GLYCOSYLTRANSFERASE"/>
    <property type="match status" value="1"/>
</dbReference>
<dbReference type="Proteomes" id="UP000287908">
    <property type="component" value="Unassembled WGS sequence"/>
</dbReference>
<organism evidence="3 4">
    <name type="scientific">Idiomarina seosinensis</name>
    <dbReference type="NCBI Taxonomy" id="281739"/>
    <lineage>
        <taxon>Bacteria</taxon>
        <taxon>Pseudomonadati</taxon>
        <taxon>Pseudomonadota</taxon>
        <taxon>Gammaproteobacteria</taxon>
        <taxon>Alteromonadales</taxon>
        <taxon>Idiomarinaceae</taxon>
        <taxon>Idiomarina</taxon>
    </lineage>
</organism>
<dbReference type="GO" id="GO:1901135">
    <property type="term" value="P:carbohydrate derivative metabolic process"/>
    <property type="evidence" value="ECO:0007669"/>
    <property type="project" value="UniProtKB-ARBA"/>
</dbReference>
<keyword evidence="3" id="KW-0808">Transferase</keyword>
<reference evidence="3 4" key="1">
    <citation type="journal article" date="2011" name="Front. Microbiol.">
        <title>Genomic signatures of strain selection and enhancement in Bacillus atrophaeus var. globigii, a historical biowarfare simulant.</title>
        <authorList>
            <person name="Gibbons H.S."/>
            <person name="Broomall S.M."/>
            <person name="McNew L.A."/>
            <person name="Daligault H."/>
            <person name="Chapman C."/>
            <person name="Bruce D."/>
            <person name="Karavis M."/>
            <person name="Krepps M."/>
            <person name="McGregor P.A."/>
            <person name="Hong C."/>
            <person name="Park K.H."/>
            <person name="Akmal A."/>
            <person name="Feldman A."/>
            <person name="Lin J.S."/>
            <person name="Chang W.E."/>
            <person name="Higgs B.W."/>
            <person name="Demirev P."/>
            <person name="Lindquist J."/>
            <person name="Liem A."/>
            <person name="Fochler E."/>
            <person name="Read T.D."/>
            <person name="Tapia R."/>
            <person name="Johnson S."/>
            <person name="Bishop-Lilly K.A."/>
            <person name="Detter C."/>
            <person name="Han C."/>
            <person name="Sozhamannan S."/>
            <person name="Rosenzweig C.N."/>
            <person name="Skowronski E.W."/>
        </authorList>
    </citation>
    <scope>NUCLEOTIDE SEQUENCE [LARGE SCALE GENOMIC DNA]</scope>
    <source>
        <strain evidence="3 4">CL-SP19</strain>
    </source>
</reference>
<dbReference type="AlphaFoldDB" id="A0A432ZEA0"/>
<name>A0A432ZEA0_9GAMM</name>
<comment type="caution">
    <text evidence="3">The sequence shown here is derived from an EMBL/GenBank/DDBJ whole genome shotgun (WGS) entry which is preliminary data.</text>
</comment>
<dbReference type="Pfam" id="PF00534">
    <property type="entry name" value="Glycos_transf_1"/>
    <property type="match status" value="1"/>
</dbReference>
<evidence type="ECO:0000259" key="1">
    <source>
        <dbReference type="Pfam" id="PF00534"/>
    </source>
</evidence>
<dbReference type="Gene3D" id="3.40.50.2000">
    <property type="entry name" value="Glycogen Phosphorylase B"/>
    <property type="match status" value="2"/>
</dbReference>
<dbReference type="PANTHER" id="PTHR12526">
    <property type="entry name" value="GLYCOSYLTRANSFERASE"/>
    <property type="match status" value="1"/>
</dbReference>
<dbReference type="EMBL" id="PIQF01000002">
    <property type="protein sequence ID" value="RUO76278.1"/>
    <property type="molecule type" value="Genomic_DNA"/>
</dbReference>